<accession>X0XQA6</accession>
<sequence length="65" mass="7455">MENEREESVIKFDIELSKEDFEMYRAIGIQRIQSDGQALVEYAMVKLLEDTIKGLDLGEENGTES</sequence>
<organism evidence="1">
    <name type="scientific">marine sediment metagenome</name>
    <dbReference type="NCBI Taxonomy" id="412755"/>
    <lineage>
        <taxon>unclassified sequences</taxon>
        <taxon>metagenomes</taxon>
        <taxon>ecological metagenomes</taxon>
    </lineage>
</organism>
<dbReference type="EMBL" id="BARS01044561">
    <property type="protein sequence ID" value="GAG37497.1"/>
    <property type="molecule type" value="Genomic_DNA"/>
</dbReference>
<proteinExistence type="predicted"/>
<dbReference type="AlphaFoldDB" id="X0XQA6"/>
<reference evidence="1" key="1">
    <citation type="journal article" date="2014" name="Front. Microbiol.">
        <title>High frequency of phylogenetically diverse reductive dehalogenase-homologous genes in deep subseafloor sedimentary metagenomes.</title>
        <authorList>
            <person name="Kawai M."/>
            <person name="Futagami T."/>
            <person name="Toyoda A."/>
            <person name="Takaki Y."/>
            <person name="Nishi S."/>
            <person name="Hori S."/>
            <person name="Arai W."/>
            <person name="Tsubouchi T."/>
            <person name="Morono Y."/>
            <person name="Uchiyama I."/>
            <person name="Ito T."/>
            <person name="Fujiyama A."/>
            <person name="Inagaki F."/>
            <person name="Takami H."/>
        </authorList>
    </citation>
    <scope>NUCLEOTIDE SEQUENCE</scope>
    <source>
        <strain evidence="1">Expedition CK06-06</strain>
    </source>
</reference>
<protein>
    <submittedName>
        <fullName evidence="1">Uncharacterized protein</fullName>
    </submittedName>
</protein>
<name>X0XQA6_9ZZZZ</name>
<evidence type="ECO:0000313" key="1">
    <source>
        <dbReference type="EMBL" id="GAG37497.1"/>
    </source>
</evidence>
<comment type="caution">
    <text evidence="1">The sequence shown here is derived from an EMBL/GenBank/DDBJ whole genome shotgun (WGS) entry which is preliminary data.</text>
</comment>
<gene>
    <name evidence="1" type="ORF">S01H1_67298</name>
</gene>